<dbReference type="InterPro" id="IPR052259">
    <property type="entry name" value="Nucleoredoxin-like"/>
</dbReference>
<dbReference type="PANTHER" id="PTHR13871">
    <property type="entry name" value="THIOREDOXIN"/>
    <property type="match status" value="1"/>
</dbReference>
<organism evidence="9 10">
    <name type="scientific">Panagrolaimus superbus</name>
    <dbReference type="NCBI Taxonomy" id="310955"/>
    <lineage>
        <taxon>Eukaryota</taxon>
        <taxon>Metazoa</taxon>
        <taxon>Ecdysozoa</taxon>
        <taxon>Nematoda</taxon>
        <taxon>Chromadorea</taxon>
        <taxon>Rhabditida</taxon>
        <taxon>Tylenchina</taxon>
        <taxon>Panagrolaimomorpha</taxon>
        <taxon>Panagrolaimoidea</taxon>
        <taxon>Panagrolaimidae</taxon>
        <taxon>Panagrolaimus</taxon>
    </lineage>
</organism>
<comment type="catalytic activity">
    <reaction evidence="6">
        <text>[protein]-dithiol + NAD(+) = [protein]-disulfide + NADH + H(+)</text>
        <dbReference type="Rhea" id="RHEA:18749"/>
        <dbReference type="Rhea" id="RHEA-COMP:10593"/>
        <dbReference type="Rhea" id="RHEA-COMP:10594"/>
        <dbReference type="ChEBI" id="CHEBI:15378"/>
        <dbReference type="ChEBI" id="CHEBI:29950"/>
        <dbReference type="ChEBI" id="CHEBI:50058"/>
        <dbReference type="ChEBI" id="CHEBI:57540"/>
        <dbReference type="ChEBI" id="CHEBI:57945"/>
        <dbReference type="EC" id="1.8.1.8"/>
    </reaction>
</comment>
<keyword evidence="9" id="KW-1185">Reference proteome</keyword>
<evidence type="ECO:0000256" key="7">
    <source>
        <dbReference type="ARBA" id="ARBA00047804"/>
    </source>
</evidence>
<evidence type="ECO:0000313" key="10">
    <source>
        <dbReference type="WBParaSite" id="PSU_v2.g6013.t1"/>
    </source>
</evidence>
<accession>A0A914Z6Y8</accession>
<sequence length="173" mass="20564">MSRRRKQNDSSRLKEFQETNMSFWEGVEIYDSDHQKHKASDVLKDKVVALYFSAGWCMPCRQFTRKLKRFYEALKKSGKNFEIIFISKDKESEDLKEYFDDHHGKWYYLAFGNPLIKEWCKKYEVKIIPTMKIIKDDGTAVVEDARTKVVEKGADKPIDLFDEWAAFSMKHKL</sequence>
<dbReference type="InterPro" id="IPR012336">
    <property type="entry name" value="Thioredoxin-like_fold"/>
</dbReference>
<dbReference type="PANTHER" id="PTHR13871:SF96">
    <property type="entry name" value="THIOREDOXIN DOMAIN-CONTAINING PROTEIN"/>
    <property type="match status" value="1"/>
</dbReference>
<evidence type="ECO:0000256" key="5">
    <source>
        <dbReference type="ARBA" id="ARBA00025782"/>
    </source>
</evidence>
<evidence type="ECO:0000259" key="8">
    <source>
        <dbReference type="PROSITE" id="PS51352"/>
    </source>
</evidence>
<evidence type="ECO:0000256" key="4">
    <source>
        <dbReference type="ARBA" id="ARBA00023027"/>
    </source>
</evidence>
<dbReference type="PROSITE" id="PS51352">
    <property type="entry name" value="THIOREDOXIN_2"/>
    <property type="match status" value="1"/>
</dbReference>
<dbReference type="InterPro" id="IPR013766">
    <property type="entry name" value="Thioredoxin_domain"/>
</dbReference>
<dbReference type="Gene3D" id="3.40.30.10">
    <property type="entry name" value="Glutaredoxin"/>
    <property type="match status" value="1"/>
</dbReference>
<name>A0A914Z6Y8_9BILA</name>
<dbReference type="EC" id="1.8.1.8" evidence="1"/>
<dbReference type="InterPro" id="IPR036249">
    <property type="entry name" value="Thioredoxin-like_sf"/>
</dbReference>
<proteinExistence type="inferred from homology"/>
<dbReference type="CDD" id="cd02964">
    <property type="entry name" value="TryX_like_family"/>
    <property type="match status" value="1"/>
</dbReference>
<evidence type="ECO:0000313" key="9">
    <source>
        <dbReference type="Proteomes" id="UP000887577"/>
    </source>
</evidence>
<evidence type="ECO:0000256" key="3">
    <source>
        <dbReference type="ARBA" id="ARBA00023002"/>
    </source>
</evidence>
<keyword evidence="3" id="KW-0560">Oxidoreductase</keyword>
<dbReference type="Proteomes" id="UP000887577">
    <property type="component" value="Unplaced"/>
</dbReference>
<dbReference type="SUPFAM" id="SSF52833">
    <property type="entry name" value="Thioredoxin-like"/>
    <property type="match status" value="1"/>
</dbReference>
<evidence type="ECO:0000256" key="6">
    <source>
        <dbReference type="ARBA" id="ARBA00047388"/>
    </source>
</evidence>
<dbReference type="AlphaFoldDB" id="A0A914Z6Y8"/>
<dbReference type="WBParaSite" id="PSU_v2.g6013.t1">
    <property type="protein sequence ID" value="PSU_v2.g6013.t1"/>
    <property type="gene ID" value="PSU_v2.g6013"/>
</dbReference>
<protein>
    <recommendedName>
        <fullName evidence="1">protein-disulfide reductase</fullName>
        <ecNumber evidence="1">1.8.1.8</ecNumber>
    </recommendedName>
</protein>
<dbReference type="GO" id="GO:0047134">
    <property type="term" value="F:protein-disulfide reductase [NAD(P)H] activity"/>
    <property type="evidence" value="ECO:0007669"/>
    <property type="project" value="UniProtKB-EC"/>
</dbReference>
<evidence type="ECO:0000256" key="1">
    <source>
        <dbReference type="ARBA" id="ARBA00012612"/>
    </source>
</evidence>
<comment type="similarity">
    <text evidence="5">Belongs to the nucleoredoxin family.</text>
</comment>
<evidence type="ECO:0000256" key="2">
    <source>
        <dbReference type="ARBA" id="ARBA00022737"/>
    </source>
</evidence>
<dbReference type="Pfam" id="PF13905">
    <property type="entry name" value="Thioredoxin_8"/>
    <property type="match status" value="1"/>
</dbReference>
<reference evidence="10" key="1">
    <citation type="submission" date="2022-11" db="UniProtKB">
        <authorList>
            <consortium name="WormBaseParasite"/>
        </authorList>
    </citation>
    <scope>IDENTIFICATION</scope>
</reference>
<keyword evidence="2" id="KW-0677">Repeat</keyword>
<feature type="domain" description="Thioredoxin" evidence="8">
    <location>
        <begin position="7"/>
        <end position="170"/>
    </location>
</feature>
<comment type="catalytic activity">
    <reaction evidence="7">
        <text>[protein]-dithiol + NADP(+) = [protein]-disulfide + NADPH + H(+)</text>
        <dbReference type="Rhea" id="RHEA:18753"/>
        <dbReference type="Rhea" id="RHEA-COMP:10593"/>
        <dbReference type="Rhea" id="RHEA-COMP:10594"/>
        <dbReference type="ChEBI" id="CHEBI:15378"/>
        <dbReference type="ChEBI" id="CHEBI:29950"/>
        <dbReference type="ChEBI" id="CHEBI:50058"/>
        <dbReference type="ChEBI" id="CHEBI:57783"/>
        <dbReference type="ChEBI" id="CHEBI:58349"/>
        <dbReference type="EC" id="1.8.1.8"/>
    </reaction>
</comment>
<keyword evidence="4" id="KW-0520">NAD</keyword>